<comment type="similarity">
    <text evidence="2 5">Belongs to the aldose epimerase family.</text>
</comment>
<reference evidence="7" key="1">
    <citation type="journal article" date="2019" name="Int. J. Syst. Evol. Microbiol.">
        <title>The Global Catalogue of Microorganisms (GCM) 10K type strain sequencing project: providing services to taxonomists for standard genome sequencing and annotation.</title>
        <authorList>
            <consortium name="The Broad Institute Genomics Platform"/>
            <consortium name="The Broad Institute Genome Sequencing Center for Infectious Disease"/>
            <person name="Wu L."/>
            <person name="Ma J."/>
        </authorList>
    </citation>
    <scope>NUCLEOTIDE SEQUENCE [LARGE SCALE GENOMIC DNA]</scope>
    <source>
        <strain evidence="7">CCUG 57942</strain>
    </source>
</reference>
<dbReference type="PIRSF" id="PIRSF005096">
    <property type="entry name" value="GALM"/>
    <property type="match status" value="1"/>
</dbReference>
<organism evidence="6 7">
    <name type="scientific">Rubritalea tangerina</name>
    <dbReference type="NCBI Taxonomy" id="430798"/>
    <lineage>
        <taxon>Bacteria</taxon>
        <taxon>Pseudomonadati</taxon>
        <taxon>Verrucomicrobiota</taxon>
        <taxon>Verrucomicrobiia</taxon>
        <taxon>Verrucomicrobiales</taxon>
        <taxon>Rubritaleaceae</taxon>
        <taxon>Rubritalea</taxon>
    </lineage>
</organism>
<evidence type="ECO:0000256" key="5">
    <source>
        <dbReference type="PIRNR" id="PIRNR005096"/>
    </source>
</evidence>
<protein>
    <recommendedName>
        <fullName evidence="5">Aldose 1-epimerase</fullName>
        <ecNumber evidence="5">5.1.3.3</ecNumber>
    </recommendedName>
</protein>
<dbReference type="Pfam" id="PF01263">
    <property type="entry name" value="Aldose_epim"/>
    <property type="match status" value="1"/>
</dbReference>
<dbReference type="PANTHER" id="PTHR10091:SF0">
    <property type="entry name" value="GALACTOSE MUTAROTASE"/>
    <property type="match status" value="1"/>
</dbReference>
<dbReference type="EMBL" id="JBHUJB010000031">
    <property type="protein sequence ID" value="MFD2158692.1"/>
    <property type="molecule type" value="Genomic_DNA"/>
</dbReference>
<sequence>MNTMQAMRYVLESENSQIRVEVSNLGASLIKLECTDRDGRLGDVVVGPESMAQLAENQSYMGSTVGRFANRIARGEYRDSGKLVKLSVNDGANHLHGGLGGIHKVLWEVESQSKDSITFVYVSADGDDGYPGELVMRARYSLDGENQLSVCYEAEADARTPVNLAQHAYWNLTGNPKESIERHEVQSGSALAYLELNEEVLPTGAIAPSEGTVFDFTKWRALGDGLESGAEQIVRAGGYDHCLVFSDCVSGTLEHSITVRDVGSGRVMEVMTNMPGVQLYSGNFLDGSELGKGGAIEHRTGLCLETQHYPDAVNHAHFPSAILEPGEKYEHHIRYRFSTM</sequence>
<proteinExistence type="inferred from homology"/>
<dbReference type="NCBIfam" id="NF008277">
    <property type="entry name" value="PRK11055.1"/>
    <property type="match status" value="1"/>
</dbReference>
<accession>A0ABW4ZAQ3</accession>
<comment type="catalytic activity">
    <reaction evidence="5">
        <text>alpha-D-glucose = beta-D-glucose</text>
        <dbReference type="Rhea" id="RHEA:10264"/>
        <dbReference type="ChEBI" id="CHEBI:15903"/>
        <dbReference type="ChEBI" id="CHEBI:17925"/>
        <dbReference type="EC" id="5.1.3.3"/>
    </reaction>
</comment>
<dbReference type="Proteomes" id="UP001597389">
    <property type="component" value="Unassembled WGS sequence"/>
</dbReference>
<dbReference type="Gene3D" id="2.70.98.10">
    <property type="match status" value="1"/>
</dbReference>
<evidence type="ECO:0000256" key="2">
    <source>
        <dbReference type="ARBA" id="ARBA00006206"/>
    </source>
</evidence>
<dbReference type="InterPro" id="IPR008183">
    <property type="entry name" value="Aldose_1/G6P_1-epimerase"/>
</dbReference>
<evidence type="ECO:0000256" key="4">
    <source>
        <dbReference type="ARBA" id="ARBA00023277"/>
    </source>
</evidence>
<dbReference type="RefSeq" id="WP_377090898.1">
    <property type="nucleotide sequence ID" value="NZ_JBHSJL010000014.1"/>
</dbReference>
<dbReference type="InterPro" id="IPR011013">
    <property type="entry name" value="Gal_mutarotase_sf_dom"/>
</dbReference>
<comment type="caution">
    <text evidence="6">The sequence shown here is derived from an EMBL/GenBank/DDBJ whole genome shotgun (WGS) entry which is preliminary data.</text>
</comment>
<gene>
    <name evidence="6" type="ORF">ACFSW8_07275</name>
</gene>
<name>A0ABW4ZAQ3_9BACT</name>
<dbReference type="SUPFAM" id="SSF74650">
    <property type="entry name" value="Galactose mutarotase-like"/>
    <property type="match status" value="1"/>
</dbReference>
<dbReference type="CDD" id="cd09019">
    <property type="entry name" value="galactose_mutarotase_like"/>
    <property type="match status" value="1"/>
</dbReference>
<keyword evidence="7" id="KW-1185">Reference proteome</keyword>
<keyword evidence="3 5" id="KW-0413">Isomerase</keyword>
<evidence type="ECO:0000256" key="1">
    <source>
        <dbReference type="ARBA" id="ARBA00005028"/>
    </source>
</evidence>
<evidence type="ECO:0000256" key="3">
    <source>
        <dbReference type="ARBA" id="ARBA00023235"/>
    </source>
</evidence>
<dbReference type="InterPro" id="IPR014718">
    <property type="entry name" value="GH-type_carb-bd"/>
</dbReference>
<dbReference type="PANTHER" id="PTHR10091">
    <property type="entry name" value="ALDOSE-1-EPIMERASE"/>
    <property type="match status" value="1"/>
</dbReference>
<dbReference type="EC" id="5.1.3.3" evidence="5"/>
<dbReference type="InterPro" id="IPR047215">
    <property type="entry name" value="Galactose_mutarotase-like"/>
</dbReference>
<dbReference type="GO" id="GO:0016853">
    <property type="term" value="F:isomerase activity"/>
    <property type="evidence" value="ECO:0007669"/>
    <property type="project" value="UniProtKB-KW"/>
</dbReference>
<keyword evidence="4 5" id="KW-0119">Carbohydrate metabolism</keyword>
<dbReference type="InterPro" id="IPR015443">
    <property type="entry name" value="Aldose_1-epimerase"/>
</dbReference>
<evidence type="ECO:0000313" key="7">
    <source>
        <dbReference type="Proteomes" id="UP001597389"/>
    </source>
</evidence>
<comment type="pathway">
    <text evidence="1 5">Carbohydrate metabolism; hexose metabolism.</text>
</comment>
<evidence type="ECO:0000313" key="6">
    <source>
        <dbReference type="EMBL" id="MFD2158692.1"/>
    </source>
</evidence>